<keyword evidence="2" id="KW-1185">Reference proteome</keyword>
<dbReference type="STRING" id="1927124.BST13_33305"/>
<dbReference type="EMBL" id="MVHF01000054">
    <property type="protein sequence ID" value="ORA25199.1"/>
    <property type="molecule type" value="Genomic_DNA"/>
</dbReference>
<organism evidence="1 2">
    <name type="scientific">Mycobacterium aquaticum</name>
    <dbReference type="NCBI Taxonomy" id="1927124"/>
    <lineage>
        <taxon>Bacteria</taxon>
        <taxon>Bacillati</taxon>
        <taxon>Actinomycetota</taxon>
        <taxon>Actinomycetes</taxon>
        <taxon>Mycobacteriales</taxon>
        <taxon>Mycobacteriaceae</taxon>
        <taxon>Mycobacterium</taxon>
    </lineage>
</organism>
<reference evidence="1 2" key="1">
    <citation type="submission" date="2017-02" db="EMBL/GenBank/DDBJ databases">
        <title>The new phylogeny of genus Mycobacterium.</title>
        <authorList>
            <person name="Tortoli E."/>
            <person name="Trovato A."/>
            <person name="Cirillo D.M."/>
        </authorList>
    </citation>
    <scope>NUCLEOTIDE SEQUENCE [LARGE SCALE GENOMIC DNA]</scope>
    <source>
        <strain evidence="1 2">RW6</strain>
    </source>
</reference>
<proteinExistence type="predicted"/>
<dbReference type="RefSeq" id="WP_083169810.1">
    <property type="nucleotide sequence ID" value="NZ_MVHF01000054.1"/>
</dbReference>
<protein>
    <submittedName>
        <fullName evidence="1">Uncharacterized protein</fullName>
    </submittedName>
</protein>
<evidence type="ECO:0000313" key="1">
    <source>
        <dbReference type="EMBL" id="ORA25199.1"/>
    </source>
</evidence>
<name>A0A1X0A553_9MYCO</name>
<evidence type="ECO:0000313" key="2">
    <source>
        <dbReference type="Proteomes" id="UP000192448"/>
    </source>
</evidence>
<accession>A0A1X0A553</accession>
<dbReference type="AlphaFoldDB" id="A0A1X0A553"/>
<gene>
    <name evidence="1" type="ORF">BST13_33305</name>
</gene>
<sequence length="68" mass="7661">MTYWPVEVEHDVDSDFTQVRDLLAQAYIKIDRLYDEIGDDQLAAALTSIRVTGGHLVTAKRKLIARSA</sequence>
<dbReference type="Proteomes" id="UP000192448">
    <property type="component" value="Unassembled WGS sequence"/>
</dbReference>
<comment type="caution">
    <text evidence="1">The sequence shown here is derived from an EMBL/GenBank/DDBJ whole genome shotgun (WGS) entry which is preliminary data.</text>
</comment>